<keyword evidence="1" id="KW-0695">RNA-directed DNA polymerase</keyword>
<evidence type="ECO:0000313" key="1">
    <source>
        <dbReference type="EMBL" id="KAH9695371.1"/>
    </source>
</evidence>
<name>A0ACB8IEQ3_CITSI</name>
<gene>
    <name evidence="1" type="ORF">KPL71_022746</name>
</gene>
<comment type="caution">
    <text evidence="1">The sequence shown here is derived from an EMBL/GenBank/DDBJ whole genome shotgun (WGS) entry which is preliminary data.</text>
</comment>
<protein>
    <submittedName>
        <fullName evidence="1">Reverse transcriptase domain-containing protein</fullName>
    </submittedName>
</protein>
<reference evidence="2" key="1">
    <citation type="journal article" date="2023" name="Hortic. Res.">
        <title>A chromosome-level phased genome enabling allele-level studies in sweet orange: a case study on citrus Huanglongbing tolerance.</title>
        <authorList>
            <person name="Wu B."/>
            <person name="Yu Q."/>
            <person name="Deng Z."/>
            <person name="Duan Y."/>
            <person name="Luo F."/>
            <person name="Gmitter F. Jr."/>
        </authorList>
    </citation>
    <scope>NUCLEOTIDE SEQUENCE [LARGE SCALE GENOMIC DNA]</scope>
    <source>
        <strain evidence="2">cv. Valencia</strain>
    </source>
</reference>
<sequence length="1444" mass="163179">MNSGEKWLRSTSAGTGEENYRNSIDSAEAMTVDSMVPTKSGLTIFGSNEGGVHARITLLNKTSNDLVPAQSQQKTKGTHVSSDGFAKEDEEDVDMGLVVLDAKRRRSDLRLEDKVSSPNSTTNMIKVVLVPKNGLEHLKMKLGFENLFVVDRVGHSGGLALFWKAKFKVRLLKYANNFIDVAIDGAGSGQWRLTGYYGFPESARRRESWNLLRHLASCSSLPWVCVEDFNDLLSNSEKRWKRVHPNWKLNGFREAVEDAGLVDLGMEGYQFTWERSRGTEAWVEECLDRALATTSWWNLFLVAKVWSLEASCFDHLPIFLDPNPSNSIPRNKRFRFENLWIREAECDDIIQRSWASTIGLPIQQKLADCREDLLKWGEKFSRDFRKRISECKHRMSQFRGGRDQEGLEGFTELKKQYNELLHSHEVYWKQRAKTLWLKEGDMNSRFFHATASMRKKKNTIEKLRNDQGMWCSNPCELDDLITKHFKNLFSSGGCVCEPVLSCIESRITALHNQLLLEPFTAIDVKDALFSMHPDKSPGPDGMNPAFYQKFWHIVGNDVTDVCLSYIVHRAFPVGLNDTLIALIPKKLQPESLSDMRPIALCNVLYKIIAKMLANRMKLGLDSIISESQSAFVPGRAITDNILISTEIVHYLKRKKQGKVGIAALKIDMSKAYDRIEWDFLKLMMLRMGFAEDWVKLIMLCVSTVSYQVIRNGVEVGPIVPSRGLRQGDPLSPYLFILCAEGLSSLIRNRKRAGLIHGVKVARSAPAVSHLFFADDCFLFFKATHIEARIMKSLLAVYGAASGQRVNYNKSVISFSANMDEASIRQVCGILEASATSTHGTYLGLPSLIGRKKSDVFSFIKERVWLRIQGWNQKLLSRAGKEIMLKTVAQAILNYAMNIYLLPLDLCKELEIMMNSFWWGNNRQGGRGIKWLQWDLLCKPKSVGGIGFKRIHDFNIAMLGKQCWKLMTHPHSLVARVLKARYYPRSSFVDATVGFNPSYTWRSIMAAKQVVVKGSRIQIGSGQQVQINKDSWLLDEDNGFITTVLDERVATATVNSIMVPGQRQWDTDLIVDIFNTRDAALILQVPLSTRQDEDRWFWLVDTKGQFTVRSCYNVLNSAPNGSNSNVWKFLWGLEVPGKVKHFIWRALVNVLPTADNLLSRKVDVSPICPICSAANESVYHCLVDCVFANSCWLLSSLGTGGSCTSFFDWIEQTFIKCSKEECNLVVMVCWKLWLNRNDKVWNGHNGRAKSLVNAAGHYLFQWQEAKRKNFIIIEKVQLGHGSVCWVKPPLGWLKCNVDARIFSSQGRYSFGGVIRDYGGGFVAAKCQSFSGLFRPREAEALAVREALSWIKNLHLSKVIVETDCLNVYSALVSQDYSPNGFGLGLIIADCQALAKLVGEVRFSFVRRFANVTAHNMARVGGSMSGPGEWRDVPPPWLCPMLTVFS</sequence>
<dbReference type="EMBL" id="CM039177">
    <property type="protein sequence ID" value="KAH9695371.1"/>
    <property type="molecule type" value="Genomic_DNA"/>
</dbReference>
<keyword evidence="2" id="KW-1185">Reference proteome</keyword>
<keyword evidence="1" id="KW-0548">Nucleotidyltransferase</keyword>
<organism evidence="1 2">
    <name type="scientific">Citrus sinensis</name>
    <name type="common">Sweet orange</name>
    <name type="synonym">Citrus aurantium var. sinensis</name>
    <dbReference type="NCBI Taxonomy" id="2711"/>
    <lineage>
        <taxon>Eukaryota</taxon>
        <taxon>Viridiplantae</taxon>
        <taxon>Streptophyta</taxon>
        <taxon>Embryophyta</taxon>
        <taxon>Tracheophyta</taxon>
        <taxon>Spermatophyta</taxon>
        <taxon>Magnoliopsida</taxon>
        <taxon>eudicotyledons</taxon>
        <taxon>Gunneridae</taxon>
        <taxon>Pentapetalae</taxon>
        <taxon>rosids</taxon>
        <taxon>malvids</taxon>
        <taxon>Sapindales</taxon>
        <taxon>Rutaceae</taxon>
        <taxon>Aurantioideae</taxon>
        <taxon>Citrus</taxon>
    </lineage>
</organism>
<accession>A0ACB8IEQ3</accession>
<proteinExistence type="predicted"/>
<dbReference type="Proteomes" id="UP000829398">
    <property type="component" value="Chromosome 8"/>
</dbReference>
<evidence type="ECO:0000313" key="2">
    <source>
        <dbReference type="Proteomes" id="UP000829398"/>
    </source>
</evidence>
<keyword evidence="1" id="KW-0808">Transferase</keyword>